<protein>
    <submittedName>
        <fullName evidence="1">Uncharacterized protein</fullName>
    </submittedName>
</protein>
<sequence>MASSPGLEHEAFTQWALSNGVQINGIAPARFPGRGTGMIATRTIEENETILMVPPKSMVNIDTIPESFVRRLPAGASKHAIIAAYLTLEAPKDLDAWRNVWPQWADFEESMPILWPAHLRRSDSKYQEEHISPGPKILPPAASGLWNTFSNDPLEDDPVKEYQDLLAQQEERLTCAWDNVVAAFPNTDRETFVYHWLIVNSRSFYYVSPGKDVGEWVDALTLVPFADYFNHANDDVRLTMAETNDGAHAVIDGFFLDDNPNDAIFLDDIILREFTLSDRKALSSRITQPTHEQSGGYAIEVTGPNIFITYAACLKYMTRKDWNAYIERGSAAFNAEKTAQIISDWVIIYLNESDIAMMAIQKMLNNRASDRDAEAERKKLFILLRRWRQIKRLCQMALHSLTQSNWFESRQG</sequence>
<proteinExistence type="predicted"/>
<gene>
    <name evidence="1" type="ORF">ATEG_02295</name>
</gene>
<dbReference type="GeneID" id="4316688"/>
<dbReference type="Gene3D" id="3.90.1410.10">
    <property type="entry name" value="set domain protein methyltransferase, domain 1"/>
    <property type="match status" value="1"/>
</dbReference>
<dbReference type="AlphaFoldDB" id="Q0CVI9"/>
<dbReference type="VEuPathDB" id="FungiDB:ATEG_02295"/>
<dbReference type="HOGENOM" id="CLU_041939_3_1_1"/>
<dbReference type="OrthoDB" id="341421at2759"/>
<dbReference type="SUPFAM" id="SSF82199">
    <property type="entry name" value="SET domain"/>
    <property type="match status" value="1"/>
</dbReference>
<dbReference type="GO" id="GO:0016279">
    <property type="term" value="F:protein-lysine N-methyltransferase activity"/>
    <property type="evidence" value="ECO:0007669"/>
    <property type="project" value="TreeGrafter"/>
</dbReference>
<dbReference type="Proteomes" id="UP000007963">
    <property type="component" value="Unassembled WGS sequence"/>
</dbReference>
<accession>Q0CVI9</accession>
<dbReference type="PANTHER" id="PTHR13271:SF137">
    <property type="entry name" value="SET DOMAIN-CONTAINING PROTEIN"/>
    <property type="match status" value="1"/>
</dbReference>
<organism evidence="1 2">
    <name type="scientific">Aspergillus terreus (strain NIH 2624 / FGSC A1156)</name>
    <dbReference type="NCBI Taxonomy" id="341663"/>
    <lineage>
        <taxon>Eukaryota</taxon>
        <taxon>Fungi</taxon>
        <taxon>Dikarya</taxon>
        <taxon>Ascomycota</taxon>
        <taxon>Pezizomycotina</taxon>
        <taxon>Eurotiomycetes</taxon>
        <taxon>Eurotiomycetidae</taxon>
        <taxon>Eurotiales</taxon>
        <taxon>Aspergillaceae</taxon>
        <taxon>Aspergillus</taxon>
        <taxon>Aspergillus subgen. Circumdati</taxon>
    </lineage>
</organism>
<reference evidence="2" key="1">
    <citation type="submission" date="2005-09" db="EMBL/GenBank/DDBJ databases">
        <title>Annotation of the Aspergillus terreus NIH2624 genome.</title>
        <authorList>
            <person name="Birren B.W."/>
            <person name="Lander E.S."/>
            <person name="Galagan J.E."/>
            <person name="Nusbaum C."/>
            <person name="Devon K."/>
            <person name="Henn M."/>
            <person name="Ma L.-J."/>
            <person name="Jaffe D.B."/>
            <person name="Butler J."/>
            <person name="Alvarez P."/>
            <person name="Gnerre S."/>
            <person name="Grabherr M."/>
            <person name="Kleber M."/>
            <person name="Mauceli E.W."/>
            <person name="Brockman W."/>
            <person name="Rounsley S."/>
            <person name="Young S.K."/>
            <person name="LaButti K."/>
            <person name="Pushparaj V."/>
            <person name="DeCaprio D."/>
            <person name="Crawford M."/>
            <person name="Koehrsen M."/>
            <person name="Engels R."/>
            <person name="Montgomery P."/>
            <person name="Pearson M."/>
            <person name="Howarth C."/>
            <person name="Larson L."/>
            <person name="Luoma S."/>
            <person name="White J."/>
            <person name="Alvarado L."/>
            <person name="Kodira C.D."/>
            <person name="Zeng Q."/>
            <person name="Oleary S."/>
            <person name="Yandava C."/>
            <person name="Denning D.W."/>
            <person name="Nierman W.C."/>
            <person name="Milne T."/>
            <person name="Madden K."/>
        </authorList>
    </citation>
    <scope>NUCLEOTIDE SEQUENCE [LARGE SCALE GENOMIC DNA]</scope>
    <source>
        <strain evidence="2">NIH 2624 / FGSC A1156</strain>
    </source>
</reference>
<dbReference type="InterPro" id="IPR050600">
    <property type="entry name" value="SETD3_SETD6_MTase"/>
</dbReference>
<dbReference type="STRING" id="341663.Q0CVI9"/>
<dbReference type="EMBL" id="CH476596">
    <property type="protein sequence ID" value="EAU37257.1"/>
    <property type="molecule type" value="Genomic_DNA"/>
</dbReference>
<dbReference type="RefSeq" id="XP_001211473.1">
    <property type="nucleotide sequence ID" value="XM_001211473.1"/>
</dbReference>
<name>Q0CVI9_ASPTN</name>
<dbReference type="eggNOG" id="KOG1337">
    <property type="taxonomic scope" value="Eukaryota"/>
</dbReference>
<dbReference type="InterPro" id="IPR046341">
    <property type="entry name" value="SET_dom_sf"/>
</dbReference>
<evidence type="ECO:0000313" key="1">
    <source>
        <dbReference type="EMBL" id="EAU37257.1"/>
    </source>
</evidence>
<dbReference type="PANTHER" id="PTHR13271">
    <property type="entry name" value="UNCHARACTERIZED PUTATIVE METHYLTRANSFERASE"/>
    <property type="match status" value="1"/>
</dbReference>
<evidence type="ECO:0000313" key="2">
    <source>
        <dbReference type="Proteomes" id="UP000007963"/>
    </source>
</evidence>